<dbReference type="GeneID" id="116562754"/>
<dbReference type="FunFam" id="2.60.40.150:FF:000079">
    <property type="entry name" value="copine-1 isoform X2"/>
    <property type="match status" value="1"/>
</dbReference>
<dbReference type="PROSITE" id="PS50004">
    <property type="entry name" value="C2"/>
    <property type="match status" value="1"/>
</dbReference>
<dbReference type="InterPro" id="IPR035892">
    <property type="entry name" value="C2_domain_sf"/>
</dbReference>
<dbReference type="Pfam" id="PF00266">
    <property type="entry name" value="Aminotran_5"/>
    <property type="match status" value="1"/>
</dbReference>
<sequence>MTVNNEIGVKQPIAEIGRICSSRKVYFHTDAAQAVGKIPLDVNDMKIDLMSISGHKIYGPKGVGAVYIRRRPRVRVEALQSGGGQERGMRSGTVPTPLVVGLGAACEVAQQEMEYDHKRISKLAERLIQNIMKSLPDVVMNGDPEHHYPGCINLSFAYVEGESLLMALKDVALSSGSACTSASLEPSYVLRAIGTDEDLAHSSIRFGIGRFTTEEEVDYTVEKCIQHVKRLREMSLKVGFNWLPTGLTWPLLLVKKIHLLFYQMAHCMTLVQLSISCDHLITMDIGSKSDPLCVLLQDVGGGNWAELGRTERVQNCSSPQFSKTLQLEYHFETVQKLRFGIYDTDNKTPELGDDDFLGGAECSLGQIVSSQVLTLPLMLEPGKPAGRGTITVSAQELKDNRVVTMEIEARNLDKKDFLGKSDPFLEFFRQGDGKWHLVYRSEAEFECIHPEKQQKKKSYKNSGTICVKICQVETEYSFLDYVMGGCQINFTVGVDFTGSNGDPSSPDSLHYLSPTGVNEYLTALWSVGTVVQDYDSDKLFPAFGFGAQVPPDWQVSHEFALNFNPSNPYCAGIQGIVDAYRQALPQVRLYGPTNFAPIINHVARFAAQAAHQGTASQYFVLLLLTDGAVTDVEATREAVVRASNLPMSVIIVGVGGADFEAMEQLDADGGPLHTRSGQAAARDIVQFVPYRQFQNAPREALAQTVLAEVPTQLVSYFRAQGWAPLKPLPPSAKGPAQAP</sequence>
<dbReference type="InterPro" id="IPR015422">
    <property type="entry name" value="PyrdxlP-dep_Trfase_small"/>
</dbReference>
<dbReference type="Pfam" id="PF00168">
    <property type="entry name" value="C2"/>
    <property type="match status" value="2"/>
</dbReference>
<dbReference type="SUPFAM" id="SSF53383">
    <property type="entry name" value="PLP-dependent transferases"/>
    <property type="match status" value="1"/>
</dbReference>
<feature type="domain" description="C2" evidence="5">
    <location>
        <begin position="251"/>
        <end position="377"/>
    </location>
</feature>
<dbReference type="InterPro" id="IPR020578">
    <property type="entry name" value="Aminotrans_V_PyrdxlP_BS"/>
</dbReference>
<evidence type="ECO:0000313" key="6">
    <source>
        <dbReference type="Proteomes" id="UP000504640"/>
    </source>
</evidence>
<evidence type="ECO:0000256" key="4">
    <source>
        <dbReference type="RuleBase" id="RU004504"/>
    </source>
</evidence>
<evidence type="ECO:0000313" key="7">
    <source>
        <dbReference type="RefSeq" id="XP_032150993.1"/>
    </source>
</evidence>
<dbReference type="SUPFAM" id="SSF49562">
    <property type="entry name" value="C2 domain (Calcium/lipid-binding domain, CaLB)"/>
    <property type="match status" value="2"/>
</dbReference>
<dbReference type="AlphaFoldDB" id="A0A6J3J912"/>
<dbReference type="CDD" id="cd04048">
    <property type="entry name" value="C2A_Copine"/>
    <property type="match status" value="1"/>
</dbReference>
<dbReference type="RefSeq" id="XP_032150993.1">
    <property type="nucleotide sequence ID" value="XM_032295102.1"/>
</dbReference>
<dbReference type="SUPFAM" id="SSF53300">
    <property type="entry name" value="vWA-like"/>
    <property type="match status" value="1"/>
</dbReference>
<dbReference type="InterPro" id="IPR010734">
    <property type="entry name" value="Copine_C"/>
</dbReference>
<dbReference type="FunFam" id="3.90.1150.10:FF:000002">
    <property type="entry name" value="Cysteine desulfurase IscS"/>
    <property type="match status" value="1"/>
</dbReference>
<dbReference type="GO" id="GO:0043122">
    <property type="term" value="P:regulation of canonical NF-kappaB signal transduction"/>
    <property type="evidence" value="ECO:0007669"/>
    <property type="project" value="TreeGrafter"/>
</dbReference>
<evidence type="ECO:0000256" key="3">
    <source>
        <dbReference type="ARBA" id="ARBA00022898"/>
    </source>
</evidence>
<dbReference type="InterPro" id="IPR036465">
    <property type="entry name" value="vWFA_dom_sf"/>
</dbReference>
<keyword evidence="6" id="KW-1185">Reference proteome</keyword>
<organism evidence="6 7">
    <name type="scientific">Sapajus apella</name>
    <name type="common">Brown-capped capuchin</name>
    <name type="synonym">Cebus apella</name>
    <dbReference type="NCBI Taxonomy" id="9515"/>
    <lineage>
        <taxon>Eukaryota</taxon>
        <taxon>Metazoa</taxon>
        <taxon>Chordata</taxon>
        <taxon>Craniata</taxon>
        <taxon>Vertebrata</taxon>
        <taxon>Euteleostomi</taxon>
        <taxon>Mammalia</taxon>
        <taxon>Eutheria</taxon>
        <taxon>Euarchontoglires</taxon>
        <taxon>Primates</taxon>
        <taxon>Haplorrhini</taxon>
        <taxon>Platyrrhini</taxon>
        <taxon>Cebidae</taxon>
        <taxon>Cebinae</taxon>
        <taxon>Sapajus</taxon>
    </lineage>
</organism>
<dbReference type="InterPro" id="IPR045052">
    <property type="entry name" value="Copine"/>
</dbReference>
<reference evidence="7" key="1">
    <citation type="submission" date="2025-08" db="UniProtKB">
        <authorList>
            <consortium name="RefSeq"/>
        </authorList>
    </citation>
    <scope>IDENTIFICATION</scope>
    <source>
        <tissue evidence="7">Blood</tissue>
    </source>
</reference>
<evidence type="ECO:0000256" key="1">
    <source>
        <dbReference type="ARBA" id="ARBA00001933"/>
    </source>
</evidence>
<dbReference type="Proteomes" id="UP000504640">
    <property type="component" value="Unplaced"/>
</dbReference>
<protein>
    <submittedName>
        <fullName evidence="7">Copine-1 isoform X4</fullName>
    </submittedName>
</protein>
<keyword evidence="3" id="KW-0663">Pyridoxal phosphate</keyword>
<dbReference type="InterPro" id="IPR015424">
    <property type="entry name" value="PyrdxlP-dep_Trfase"/>
</dbReference>
<dbReference type="Gene3D" id="2.60.40.150">
    <property type="entry name" value="C2 domain"/>
    <property type="match status" value="1"/>
</dbReference>
<name>A0A6J3J912_SAPAP</name>
<dbReference type="PROSITE" id="PS00595">
    <property type="entry name" value="AA_TRANSFER_CLASS_5"/>
    <property type="match status" value="1"/>
</dbReference>
<dbReference type="InterPro" id="IPR000192">
    <property type="entry name" value="Aminotrans_V_dom"/>
</dbReference>
<dbReference type="SMART" id="SM00239">
    <property type="entry name" value="C2"/>
    <property type="match status" value="1"/>
</dbReference>
<gene>
    <name evidence="7" type="primary">LOC116562754</name>
</gene>
<accession>A0A6J3J912</accession>
<dbReference type="InterPro" id="IPR000008">
    <property type="entry name" value="C2_dom"/>
</dbReference>
<dbReference type="CDD" id="cd01459">
    <property type="entry name" value="vWA_copine_like"/>
    <property type="match status" value="1"/>
</dbReference>
<dbReference type="GO" id="GO:0005886">
    <property type="term" value="C:plasma membrane"/>
    <property type="evidence" value="ECO:0007669"/>
    <property type="project" value="TreeGrafter"/>
</dbReference>
<evidence type="ECO:0000259" key="5">
    <source>
        <dbReference type="PROSITE" id="PS50004"/>
    </source>
</evidence>
<evidence type="ECO:0000256" key="2">
    <source>
        <dbReference type="ARBA" id="ARBA00009048"/>
    </source>
</evidence>
<dbReference type="PANTHER" id="PTHR10857">
    <property type="entry name" value="COPINE"/>
    <property type="match status" value="1"/>
</dbReference>
<comment type="similarity">
    <text evidence="2">Belongs to the copine family.</text>
</comment>
<dbReference type="Gene3D" id="3.40.640.10">
    <property type="entry name" value="Type I PLP-dependent aspartate aminotransferase-like (Major domain)"/>
    <property type="match status" value="1"/>
</dbReference>
<dbReference type="Pfam" id="PF07002">
    <property type="entry name" value="Copine"/>
    <property type="match status" value="1"/>
</dbReference>
<dbReference type="InterPro" id="IPR015421">
    <property type="entry name" value="PyrdxlP-dep_Trfase_major"/>
</dbReference>
<dbReference type="PANTHER" id="PTHR10857:SF2">
    <property type="entry name" value="COPINE-1"/>
    <property type="match status" value="1"/>
</dbReference>
<dbReference type="SMART" id="SM00327">
    <property type="entry name" value="VWA"/>
    <property type="match status" value="1"/>
</dbReference>
<dbReference type="Gene3D" id="3.90.1150.10">
    <property type="entry name" value="Aspartate Aminotransferase, domain 1"/>
    <property type="match status" value="1"/>
</dbReference>
<dbReference type="GO" id="GO:1903265">
    <property type="term" value="P:positive regulation of tumor necrosis factor-mediated signaling pathway"/>
    <property type="evidence" value="ECO:0007669"/>
    <property type="project" value="TreeGrafter"/>
</dbReference>
<dbReference type="GO" id="GO:0071277">
    <property type="term" value="P:cellular response to calcium ion"/>
    <property type="evidence" value="ECO:0007669"/>
    <property type="project" value="TreeGrafter"/>
</dbReference>
<comment type="cofactor">
    <cofactor evidence="1 4">
        <name>pyridoxal 5'-phosphate</name>
        <dbReference type="ChEBI" id="CHEBI:597326"/>
    </cofactor>
</comment>
<dbReference type="InterPro" id="IPR002035">
    <property type="entry name" value="VWF_A"/>
</dbReference>
<proteinExistence type="inferred from homology"/>
<dbReference type="GO" id="GO:0005544">
    <property type="term" value="F:calcium-dependent phospholipid binding"/>
    <property type="evidence" value="ECO:0007669"/>
    <property type="project" value="InterPro"/>
</dbReference>